<dbReference type="RefSeq" id="WP_377943664.1">
    <property type="nucleotide sequence ID" value="NZ_JBHUCX010000035.1"/>
</dbReference>
<proteinExistence type="predicted"/>
<name>A0ABW4JHG9_9BACL</name>
<evidence type="ECO:0000313" key="2">
    <source>
        <dbReference type="Proteomes" id="UP001597079"/>
    </source>
</evidence>
<gene>
    <name evidence="1" type="ORF">ACFSB2_13850</name>
</gene>
<dbReference type="EMBL" id="JBHUCX010000035">
    <property type="protein sequence ID" value="MFD1675781.1"/>
    <property type="molecule type" value="Genomic_DNA"/>
</dbReference>
<reference evidence="2" key="1">
    <citation type="journal article" date="2019" name="Int. J. Syst. Evol. Microbiol.">
        <title>The Global Catalogue of Microorganisms (GCM) 10K type strain sequencing project: providing services to taxonomists for standard genome sequencing and annotation.</title>
        <authorList>
            <consortium name="The Broad Institute Genomics Platform"/>
            <consortium name="The Broad Institute Genome Sequencing Center for Infectious Disease"/>
            <person name="Wu L."/>
            <person name="Ma J."/>
        </authorList>
    </citation>
    <scope>NUCLEOTIDE SEQUENCE [LARGE SCALE GENOMIC DNA]</scope>
    <source>
        <strain evidence="2">CGMCC 1.12286</strain>
    </source>
</reference>
<comment type="caution">
    <text evidence="1">The sequence shown here is derived from an EMBL/GenBank/DDBJ whole genome shotgun (WGS) entry which is preliminary data.</text>
</comment>
<keyword evidence="2" id="KW-1185">Reference proteome</keyword>
<evidence type="ECO:0000313" key="1">
    <source>
        <dbReference type="EMBL" id="MFD1675781.1"/>
    </source>
</evidence>
<dbReference type="Proteomes" id="UP001597079">
    <property type="component" value="Unassembled WGS sequence"/>
</dbReference>
<protein>
    <submittedName>
        <fullName evidence="1">Uncharacterized protein</fullName>
    </submittedName>
</protein>
<organism evidence="1 2">
    <name type="scientific">Alicyclobacillus fodiniaquatilis</name>
    <dbReference type="NCBI Taxonomy" id="1661150"/>
    <lineage>
        <taxon>Bacteria</taxon>
        <taxon>Bacillati</taxon>
        <taxon>Bacillota</taxon>
        <taxon>Bacilli</taxon>
        <taxon>Bacillales</taxon>
        <taxon>Alicyclobacillaceae</taxon>
        <taxon>Alicyclobacillus</taxon>
    </lineage>
</organism>
<sequence length="81" mass="9307">MQWSEVRRIFPDKFVLLKDLKSHVENGHVVVEEVAVIRPLADGKEVTKELRNCKGAKFIYHTSKANIVVPIHTKLNIWSQA</sequence>
<accession>A0ABW4JHG9</accession>